<dbReference type="InterPro" id="IPR026082">
    <property type="entry name" value="ABCA"/>
</dbReference>
<protein>
    <submittedName>
        <fullName evidence="5">ATP-binding cassette sub-family A member 2</fullName>
    </submittedName>
</protein>
<dbReference type="EMBL" id="BMAV01002826">
    <property type="protein sequence ID" value="GFY42010.1"/>
    <property type="molecule type" value="Genomic_DNA"/>
</dbReference>
<feature type="transmembrane region" description="Helical" evidence="3">
    <location>
        <begin position="83"/>
        <end position="102"/>
    </location>
</feature>
<dbReference type="Proteomes" id="UP000886998">
    <property type="component" value="Unassembled WGS sequence"/>
</dbReference>
<keyword evidence="6" id="KW-1185">Reference proteome</keyword>
<proteinExistence type="predicted"/>
<dbReference type="PANTHER" id="PTHR19229">
    <property type="entry name" value="ATP-BINDING CASSETTE TRANSPORTER SUBFAMILY A ABCA"/>
    <property type="match status" value="1"/>
</dbReference>
<reference evidence="5" key="1">
    <citation type="submission" date="2020-08" db="EMBL/GenBank/DDBJ databases">
        <title>Multicomponent nature underlies the extraordinary mechanical properties of spider dragline silk.</title>
        <authorList>
            <person name="Kono N."/>
            <person name="Nakamura H."/>
            <person name="Mori M."/>
            <person name="Yoshida Y."/>
            <person name="Ohtoshi R."/>
            <person name="Malay A.D."/>
            <person name="Moran D.A.P."/>
            <person name="Tomita M."/>
            <person name="Numata K."/>
            <person name="Arakawa K."/>
        </authorList>
    </citation>
    <scope>NUCLEOTIDE SEQUENCE</scope>
</reference>
<accession>A0A8X6WWG9</accession>
<dbReference type="Gene3D" id="3.40.50.300">
    <property type="entry name" value="P-loop containing nucleotide triphosphate hydrolases"/>
    <property type="match status" value="1"/>
</dbReference>
<feature type="domain" description="ABC transporter" evidence="4">
    <location>
        <begin position="209"/>
        <end position="290"/>
    </location>
</feature>
<evidence type="ECO:0000256" key="3">
    <source>
        <dbReference type="SAM" id="Phobius"/>
    </source>
</evidence>
<evidence type="ECO:0000313" key="5">
    <source>
        <dbReference type="EMBL" id="GFY42010.1"/>
    </source>
</evidence>
<feature type="transmembrane region" description="Helical" evidence="3">
    <location>
        <begin position="28"/>
        <end position="47"/>
    </location>
</feature>
<name>A0A8X6WWG9_9ARAC</name>
<feature type="transmembrane region" description="Helical" evidence="3">
    <location>
        <begin position="114"/>
        <end position="134"/>
    </location>
</feature>
<dbReference type="GO" id="GO:0140359">
    <property type="term" value="F:ABC-type transporter activity"/>
    <property type="evidence" value="ECO:0007669"/>
    <property type="project" value="InterPro"/>
</dbReference>
<organism evidence="5 6">
    <name type="scientific">Trichonephila inaurata madagascariensis</name>
    <dbReference type="NCBI Taxonomy" id="2747483"/>
    <lineage>
        <taxon>Eukaryota</taxon>
        <taxon>Metazoa</taxon>
        <taxon>Ecdysozoa</taxon>
        <taxon>Arthropoda</taxon>
        <taxon>Chelicerata</taxon>
        <taxon>Arachnida</taxon>
        <taxon>Araneae</taxon>
        <taxon>Araneomorphae</taxon>
        <taxon>Entelegynae</taxon>
        <taxon>Araneoidea</taxon>
        <taxon>Nephilidae</taxon>
        <taxon>Trichonephila</taxon>
        <taxon>Trichonephila inaurata</taxon>
    </lineage>
</organism>
<dbReference type="OrthoDB" id="6512918at2759"/>
<dbReference type="GO" id="GO:0016020">
    <property type="term" value="C:membrane"/>
    <property type="evidence" value="ECO:0007669"/>
    <property type="project" value="InterPro"/>
</dbReference>
<dbReference type="Pfam" id="PF00005">
    <property type="entry name" value="ABC_tran"/>
    <property type="match status" value="1"/>
</dbReference>
<dbReference type="InterPro" id="IPR027417">
    <property type="entry name" value="P-loop_NTPase"/>
</dbReference>
<evidence type="ECO:0000256" key="1">
    <source>
        <dbReference type="ARBA" id="ARBA00022448"/>
    </source>
</evidence>
<comment type="caution">
    <text evidence="5">The sequence shown here is derived from an EMBL/GenBank/DDBJ whole genome shotgun (WGS) entry which is preliminary data.</text>
</comment>
<dbReference type="SUPFAM" id="SSF52540">
    <property type="entry name" value="P-loop containing nucleoside triphosphate hydrolases"/>
    <property type="match status" value="1"/>
</dbReference>
<sequence>MVVLFTIMFIVSLAIFYANVIAFKEICLHFLLWFGFGSTAVILAMALTRFCGKASIANFVLTLYILLAYVSEAFIKFPLIPTNVGFTVTDYLLMLISPFAYAKGFDRILKQHDYSGAMPAILLVFADFILYASIDFLLEYLFPYGFIAPWKKMKHSEHLKKSNSKKEMKDECETRFIEQELCPPGSAPYIKIEKIKKAYSSFSKPTTVLDELTLSVFKSEIICLLGPNGAGKSTFLKIISRAMPPDSGKITSETTMKLGICPQENILYDELNAEEHLLLFGRLKGIPDSELKSKVSELYEFVFV</sequence>
<keyword evidence="1" id="KW-0813">Transport</keyword>
<keyword evidence="3" id="KW-0812">Transmembrane</keyword>
<keyword evidence="3" id="KW-1133">Transmembrane helix</keyword>
<gene>
    <name evidence="5" type="primary">Abca2</name>
    <name evidence="5" type="ORF">TNIN_161462</name>
</gene>
<keyword evidence="5" id="KW-0067">ATP-binding</keyword>
<dbReference type="AlphaFoldDB" id="A0A8X6WWG9"/>
<dbReference type="InterPro" id="IPR003439">
    <property type="entry name" value="ABC_transporter-like_ATP-bd"/>
</dbReference>
<feature type="transmembrane region" description="Helical" evidence="3">
    <location>
        <begin position="59"/>
        <end position="77"/>
    </location>
</feature>
<dbReference type="GO" id="GO:0016887">
    <property type="term" value="F:ATP hydrolysis activity"/>
    <property type="evidence" value="ECO:0007669"/>
    <property type="project" value="InterPro"/>
</dbReference>
<evidence type="ECO:0000313" key="6">
    <source>
        <dbReference type="Proteomes" id="UP000886998"/>
    </source>
</evidence>
<dbReference type="GO" id="GO:0005319">
    <property type="term" value="F:lipid transporter activity"/>
    <property type="evidence" value="ECO:0007669"/>
    <property type="project" value="TreeGrafter"/>
</dbReference>
<keyword evidence="3" id="KW-0472">Membrane</keyword>
<keyword evidence="5" id="KW-0547">Nucleotide-binding</keyword>
<dbReference type="GO" id="GO:0005524">
    <property type="term" value="F:ATP binding"/>
    <property type="evidence" value="ECO:0007669"/>
    <property type="project" value="UniProtKB-KW"/>
</dbReference>
<dbReference type="PANTHER" id="PTHR19229:SF36">
    <property type="entry name" value="ATP-BINDING CASSETTE SUB-FAMILY A MEMBER 2"/>
    <property type="match status" value="1"/>
</dbReference>
<evidence type="ECO:0000259" key="4">
    <source>
        <dbReference type="Pfam" id="PF00005"/>
    </source>
</evidence>
<keyword evidence="2" id="KW-0677">Repeat</keyword>
<evidence type="ECO:0000256" key="2">
    <source>
        <dbReference type="ARBA" id="ARBA00022737"/>
    </source>
</evidence>